<evidence type="ECO:0000313" key="1">
    <source>
        <dbReference type="EMBL" id="MDT8333021.1"/>
    </source>
</evidence>
<name>A0ABU3MJ32_9PROT</name>
<accession>A0ABU3MJ32</accession>
<evidence type="ECO:0000313" key="2">
    <source>
        <dbReference type="Proteomes" id="UP001258945"/>
    </source>
</evidence>
<reference evidence="1 2" key="1">
    <citation type="journal article" date="2019" name="Microb. Pathog.">
        <title>Comparison of VITEK 2, MALDI-TOF MS, 16S rRNA gene sequencing, and whole-genome sequencing for identification of Roseomonas mucosa.</title>
        <authorList>
            <person name="Rudolph W.W."/>
            <person name="Gunzer F."/>
            <person name="Trauth M."/>
            <person name="Bunk B."/>
            <person name="Bigge R."/>
            <person name="Schrottner P."/>
        </authorList>
    </citation>
    <scope>NUCLEOTIDE SEQUENCE [LARGE SCALE GENOMIC DNA]</scope>
    <source>
        <strain evidence="1 2">DSM 103800</strain>
    </source>
</reference>
<keyword evidence="2" id="KW-1185">Reference proteome</keyword>
<gene>
    <name evidence="1" type="ORF">RQ831_18365</name>
</gene>
<dbReference type="RefSeq" id="WP_314284066.1">
    <property type="nucleotide sequence ID" value="NZ_JAVVDO010000041.1"/>
</dbReference>
<comment type="caution">
    <text evidence="1">The sequence shown here is derived from an EMBL/GenBank/DDBJ whole genome shotgun (WGS) entry which is preliminary data.</text>
</comment>
<sequence>MSSTADGMRMATDARQSAYKAGEAKCQAMGKPFTLVQENAIPTRMGIDTTVTIVFRCG</sequence>
<dbReference type="Proteomes" id="UP001258945">
    <property type="component" value="Unassembled WGS sequence"/>
</dbReference>
<protein>
    <submittedName>
        <fullName evidence="1">Uncharacterized protein</fullName>
    </submittedName>
</protein>
<proteinExistence type="predicted"/>
<organism evidence="1 2">
    <name type="scientific">Roseomonas gilardii</name>
    <dbReference type="NCBI Taxonomy" id="257708"/>
    <lineage>
        <taxon>Bacteria</taxon>
        <taxon>Pseudomonadati</taxon>
        <taxon>Pseudomonadota</taxon>
        <taxon>Alphaproteobacteria</taxon>
        <taxon>Acetobacterales</taxon>
        <taxon>Roseomonadaceae</taxon>
        <taxon>Roseomonas</taxon>
    </lineage>
</organism>
<dbReference type="EMBL" id="JAVVDO010000041">
    <property type="protein sequence ID" value="MDT8333021.1"/>
    <property type="molecule type" value="Genomic_DNA"/>
</dbReference>